<dbReference type="Proteomes" id="UP001151287">
    <property type="component" value="Unassembled WGS sequence"/>
</dbReference>
<evidence type="ECO:0000256" key="5">
    <source>
        <dbReference type="SAM" id="MobiDB-lite"/>
    </source>
</evidence>
<dbReference type="GO" id="GO:0042753">
    <property type="term" value="P:positive regulation of circadian rhythm"/>
    <property type="evidence" value="ECO:0007669"/>
    <property type="project" value="InterPro"/>
</dbReference>
<dbReference type="Pfam" id="PF07011">
    <property type="entry name" value="Elf4"/>
    <property type="match status" value="1"/>
</dbReference>
<evidence type="ECO:0000256" key="4">
    <source>
        <dbReference type="ARBA" id="ARBA00023242"/>
    </source>
</evidence>
<dbReference type="AlphaFoldDB" id="A0A9Q0HT70"/>
<keyword evidence="8" id="KW-1185">Reference proteome</keyword>
<feature type="region of interest" description="Disordered" evidence="5">
    <location>
        <begin position="88"/>
        <end position="111"/>
    </location>
</feature>
<evidence type="ECO:0000259" key="6">
    <source>
        <dbReference type="Pfam" id="PF07011"/>
    </source>
</evidence>
<evidence type="ECO:0000256" key="3">
    <source>
        <dbReference type="ARBA" id="ARBA00023108"/>
    </source>
</evidence>
<organism evidence="7 8">
    <name type="scientific">Rhynchospora breviuscula</name>
    <dbReference type="NCBI Taxonomy" id="2022672"/>
    <lineage>
        <taxon>Eukaryota</taxon>
        <taxon>Viridiplantae</taxon>
        <taxon>Streptophyta</taxon>
        <taxon>Embryophyta</taxon>
        <taxon>Tracheophyta</taxon>
        <taxon>Spermatophyta</taxon>
        <taxon>Magnoliopsida</taxon>
        <taxon>Liliopsida</taxon>
        <taxon>Poales</taxon>
        <taxon>Cyperaceae</taxon>
        <taxon>Cyperoideae</taxon>
        <taxon>Rhynchosporeae</taxon>
        <taxon>Rhynchospora</taxon>
    </lineage>
</organism>
<evidence type="ECO:0000256" key="1">
    <source>
        <dbReference type="ARBA" id="ARBA00004123"/>
    </source>
</evidence>
<dbReference type="PANTHER" id="PTHR33469">
    <property type="entry name" value="PROTEIN ELF4-LIKE 4"/>
    <property type="match status" value="1"/>
</dbReference>
<evidence type="ECO:0000256" key="2">
    <source>
        <dbReference type="ARBA" id="ARBA00009514"/>
    </source>
</evidence>
<dbReference type="GO" id="GO:0009649">
    <property type="term" value="P:entrainment of circadian clock"/>
    <property type="evidence" value="ECO:0007669"/>
    <property type="project" value="TreeGrafter"/>
</dbReference>
<comment type="caution">
    <text evidence="7">The sequence shown here is derived from an EMBL/GenBank/DDBJ whole genome shotgun (WGS) entry which is preliminary data.</text>
</comment>
<keyword evidence="3" id="KW-0090">Biological rhythms</keyword>
<accession>A0A9Q0HT70</accession>
<dbReference type="OrthoDB" id="1895690at2759"/>
<dbReference type="GO" id="GO:0005634">
    <property type="term" value="C:nucleus"/>
    <property type="evidence" value="ECO:0007669"/>
    <property type="project" value="UniProtKB-SubCell"/>
</dbReference>
<dbReference type="InterPro" id="IPR040462">
    <property type="entry name" value="EARLY_FLOWERING_4"/>
</dbReference>
<dbReference type="EMBL" id="JAMQYH010000002">
    <property type="protein sequence ID" value="KAJ1697602.1"/>
    <property type="molecule type" value="Genomic_DNA"/>
</dbReference>
<sequence length="111" mass="12169">MDGDSYSGLGSGAQMDGKVLQAFQKSFVQVQNILDQNRLLINEINKNHESKLPDNLSRNVGLIRELNSNIRRVVELYTDLSAAFARSVQASSSSPSAEADSIGTSKKRVRD</sequence>
<feature type="compositionally biased region" description="Low complexity" evidence="5">
    <location>
        <begin position="88"/>
        <end position="101"/>
    </location>
</feature>
<dbReference type="GO" id="GO:0048511">
    <property type="term" value="P:rhythmic process"/>
    <property type="evidence" value="ECO:0007669"/>
    <property type="project" value="UniProtKB-KW"/>
</dbReference>
<reference evidence="7" key="1">
    <citation type="journal article" date="2022" name="Cell">
        <title>Repeat-based holocentromeres influence genome architecture and karyotype evolution.</title>
        <authorList>
            <person name="Hofstatter P.G."/>
            <person name="Thangavel G."/>
            <person name="Lux T."/>
            <person name="Neumann P."/>
            <person name="Vondrak T."/>
            <person name="Novak P."/>
            <person name="Zhang M."/>
            <person name="Costa L."/>
            <person name="Castellani M."/>
            <person name="Scott A."/>
            <person name="Toegelov H."/>
            <person name="Fuchs J."/>
            <person name="Mata-Sucre Y."/>
            <person name="Dias Y."/>
            <person name="Vanzela A.L.L."/>
            <person name="Huettel B."/>
            <person name="Almeida C.C.S."/>
            <person name="Simkova H."/>
            <person name="Souza G."/>
            <person name="Pedrosa-Harand A."/>
            <person name="Macas J."/>
            <person name="Mayer K.F.X."/>
            <person name="Houben A."/>
            <person name="Marques A."/>
        </authorList>
    </citation>
    <scope>NUCLEOTIDE SEQUENCE</scope>
    <source>
        <strain evidence="7">RhyBre1mFocal</strain>
    </source>
</reference>
<comment type="similarity">
    <text evidence="2">Belongs to the EARLY FLOWERING 4 family.</text>
</comment>
<comment type="subcellular location">
    <subcellularLocation>
        <location evidence="1">Nucleus</location>
    </subcellularLocation>
</comment>
<feature type="domain" description="Protein EARLY FLOWERING 4" evidence="6">
    <location>
        <begin position="14"/>
        <end position="93"/>
    </location>
</feature>
<protein>
    <recommendedName>
        <fullName evidence="6">Protein EARLY FLOWERING 4 domain-containing protein</fullName>
    </recommendedName>
</protein>
<gene>
    <name evidence="7" type="ORF">LUZ63_006114</name>
</gene>
<keyword evidence="4" id="KW-0539">Nucleus</keyword>
<evidence type="ECO:0000313" key="7">
    <source>
        <dbReference type="EMBL" id="KAJ1697602.1"/>
    </source>
</evidence>
<name>A0A9Q0HT70_9POAL</name>
<dbReference type="InterPro" id="IPR009741">
    <property type="entry name" value="EARLY_FLOWERING_4_dom"/>
</dbReference>
<dbReference type="PANTHER" id="PTHR33469:SF16">
    <property type="entry name" value="PROTEIN ELF4-LIKE 4"/>
    <property type="match status" value="1"/>
</dbReference>
<evidence type="ECO:0000313" key="8">
    <source>
        <dbReference type="Proteomes" id="UP001151287"/>
    </source>
</evidence>
<proteinExistence type="inferred from homology"/>